<protein>
    <submittedName>
        <fullName evidence="9">ABC transporter permease</fullName>
    </submittedName>
    <submittedName>
        <fullName evidence="10">Oligopeptide transport system permease protein OppB</fullName>
    </submittedName>
</protein>
<keyword evidence="5 7" id="KW-1133">Transmembrane helix</keyword>
<evidence type="ECO:0000256" key="5">
    <source>
        <dbReference type="ARBA" id="ARBA00022989"/>
    </source>
</evidence>
<keyword evidence="2 7" id="KW-0813">Transport</keyword>
<evidence type="ECO:0000256" key="6">
    <source>
        <dbReference type="ARBA" id="ARBA00023136"/>
    </source>
</evidence>
<keyword evidence="12" id="KW-1185">Reference proteome</keyword>
<keyword evidence="4 7" id="KW-0812">Transmembrane</keyword>
<dbReference type="InterPro" id="IPR035906">
    <property type="entry name" value="MetI-like_sf"/>
</dbReference>
<evidence type="ECO:0000256" key="7">
    <source>
        <dbReference type="RuleBase" id="RU363032"/>
    </source>
</evidence>
<dbReference type="GO" id="GO:0005886">
    <property type="term" value="C:plasma membrane"/>
    <property type="evidence" value="ECO:0007669"/>
    <property type="project" value="UniProtKB-SubCell"/>
</dbReference>
<dbReference type="OrthoDB" id="9805855at2"/>
<gene>
    <name evidence="10" type="primary">oppB_2</name>
    <name evidence="9" type="ORF">SBX37_16615</name>
    <name evidence="10" type="ORF">VIM7927_02039</name>
</gene>
<feature type="transmembrane region" description="Helical" evidence="7">
    <location>
        <begin position="197"/>
        <end position="218"/>
    </location>
</feature>
<keyword evidence="3" id="KW-1003">Cell membrane</keyword>
<dbReference type="PROSITE" id="PS50928">
    <property type="entry name" value="ABC_TM1"/>
    <property type="match status" value="1"/>
</dbReference>
<dbReference type="AlphaFoldDB" id="A0A1Y6ISX7"/>
<evidence type="ECO:0000313" key="12">
    <source>
        <dbReference type="Proteomes" id="UP001283366"/>
    </source>
</evidence>
<evidence type="ECO:0000256" key="3">
    <source>
        <dbReference type="ARBA" id="ARBA00022475"/>
    </source>
</evidence>
<reference evidence="9 12" key="2">
    <citation type="submission" date="2023-11" db="EMBL/GenBank/DDBJ databases">
        <title>Plant-associative lifestyle of Vibrio porteresiae and its evolutionary dynamics.</title>
        <authorList>
            <person name="Rameshkumar N."/>
            <person name="Kirti K."/>
        </authorList>
    </citation>
    <scope>NUCLEOTIDE SEQUENCE [LARGE SCALE GENOMIC DNA]</scope>
    <source>
        <strain evidence="9 12">MSSRF38</strain>
    </source>
</reference>
<feature type="transmembrane region" description="Helical" evidence="7">
    <location>
        <begin position="9"/>
        <end position="29"/>
    </location>
</feature>
<feature type="transmembrane region" description="Helical" evidence="7">
    <location>
        <begin position="109"/>
        <end position="132"/>
    </location>
</feature>
<proteinExistence type="inferred from homology"/>
<dbReference type="GO" id="GO:0055085">
    <property type="term" value="P:transmembrane transport"/>
    <property type="evidence" value="ECO:0007669"/>
    <property type="project" value="InterPro"/>
</dbReference>
<reference evidence="10 11" key="1">
    <citation type="submission" date="2017-05" db="EMBL/GenBank/DDBJ databases">
        <authorList>
            <person name="Song R."/>
            <person name="Chenine A.L."/>
            <person name="Ruprecht R.M."/>
        </authorList>
    </citation>
    <scope>NUCLEOTIDE SEQUENCE [LARGE SCALE GENOMIC DNA]</scope>
    <source>
        <strain evidence="10 11">CECT 7927</strain>
    </source>
</reference>
<organism evidence="10 11">
    <name type="scientific">Vibrio mangrovi</name>
    <dbReference type="NCBI Taxonomy" id="474394"/>
    <lineage>
        <taxon>Bacteria</taxon>
        <taxon>Pseudomonadati</taxon>
        <taxon>Pseudomonadota</taxon>
        <taxon>Gammaproteobacteria</taxon>
        <taxon>Vibrionales</taxon>
        <taxon>Vibrionaceae</taxon>
        <taxon>Vibrio</taxon>
    </lineage>
</organism>
<dbReference type="SUPFAM" id="SSF161098">
    <property type="entry name" value="MetI-like"/>
    <property type="match status" value="1"/>
</dbReference>
<feature type="transmembrane region" description="Helical" evidence="7">
    <location>
        <begin position="299"/>
        <end position="325"/>
    </location>
</feature>
<dbReference type="CDD" id="cd06261">
    <property type="entry name" value="TM_PBP2"/>
    <property type="match status" value="1"/>
</dbReference>
<dbReference type="Gene3D" id="1.10.3720.10">
    <property type="entry name" value="MetI-like"/>
    <property type="match status" value="1"/>
</dbReference>
<feature type="domain" description="ABC transmembrane type-1" evidence="8">
    <location>
        <begin position="105"/>
        <end position="322"/>
    </location>
</feature>
<dbReference type="EMBL" id="FXXI01000003">
    <property type="protein sequence ID" value="SMS00769.1"/>
    <property type="molecule type" value="Genomic_DNA"/>
</dbReference>
<dbReference type="Proteomes" id="UP001283366">
    <property type="component" value="Unassembled WGS sequence"/>
</dbReference>
<dbReference type="Pfam" id="PF19300">
    <property type="entry name" value="BPD_transp_1_N"/>
    <property type="match status" value="1"/>
</dbReference>
<comment type="subcellular location">
    <subcellularLocation>
        <location evidence="1 7">Cell membrane</location>
        <topology evidence="1 7">Multi-pass membrane protein</topology>
    </subcellularLocation>
</comment>
<sequence>MIEFILKRLLSTIGLLLVLSAITFVIIQLPDGDYGDLIKNQAISMGGASPEQAEQLAEAARARFGLNEPVLNQYVNWLSNIVFHFDFGYSFAYNKPVMEVVGERLPRTILIALGCHIGATLLGVLAGIYAATNQNRLGDRVATLFSFVAMTVPRFVMAIIIVYFMIFAWDMGSIGAMNSPDYVFQPMSWNKFIDTLIHIWPVIFIAAFGGMAFNLRLMRGNLLDVLKMQYIETARAKGLPERRVIFKHAVPNALHSLISYQGVALPYMITGEMEAAMVLGIPTVGPLIISAMADQDTYVIGTIMLLIAALLIIGNLIADLLLAVLDPRIRLS</sequence>
<dbReference type="PANTHER" id="PTHR30465">
    <property type="entry name" value="INNER MEMBRANE ABC TRANSPORTER"/>
    <property type="match status" value="1"/>
</dbReference>
<dbReference type="PANTHER" id="PTHR30465:SF43">
    <property type="entry name" value="OLIGOPEPTIDE ABC TRANSPORTER, PERMEASE PROTEIN"/>
    <property type="match status" value="1"/>
</dbReference>
<dbReference type="EMBL" id="JAWRCO010000002">
    <property type="protein sequence ID" value="MDW6004481.1"/>
    <property type="molecule type" value="Genomic_DNA"/>
</dbReference>
<comment type="similarity">
    <text evidence="7">Belongs to the binding-protein-dependent transport system permease family.</text>
</comment>
<name>A0A1Y6ISX7_9VIBR</name>
<evidence type="ECO:0000256" key="4">
    <source>
        <dbReference type="ARBA" id="ARBA00022692"/>
    </source>
</evidence>
<evidence type="ECO:0000313" key="9">
    <source>
        <dbReference type="EMBL" id="MDW6004481.1"/>
    </source>
</evidence>
<evidence type="ECO:0000259" key="8">
    <source>
        <dbReference type="PROSITE" id="PS50928"/>
    </source>
</evidence>
<feature type="transmembrane region" description="Helical" evidence="7">
    <location>
        <begin position="144"/>
        <end position="169"/>
    </location>
</feature>
<dbReference type="RefSeq" id="WP_087480828.1">
    <property type="nucleotide sequence ID" value="NZ_AP024884.1"/>
</dbReference>
<dbReference type="InterPro" id="IPR000515">
    <property type="entry name" value="MetI-like"/>
</dbReference>
<feature type="transmembrane region" description="Helical" evidence="7">
    <location>
        <begin position="275"/>
        <end position="293"/>
    </location>
</feature>
<keyword evidence="6 7" id="KW-0472">Membrane</keyword>
<evidence type="ECO:0000313" key="10">
    <source>
        <dbReference type="EMBL" id="SMS00769.1"/>
    </source>
</evidence>
<evidence type="ECO:0000256" key="2">
    <source>
        <dbReference type="ARBA" id="ARBA00022448"/>
    </source>
</evidence>
<dbReference type="Pfam" id="PF00528">
    <property type="entry name" value="BPD_transp_1"/>
    <property type="match status" value="1"/>
</dbReference>
<dbReference type="Proteomes" id="UP000196125">
    <property type="component" value="Unassembled WGS sequence"/>
</dbReference>
<evidence type="ECO:0000313" key="11">
    <source>
        <dbReference type="Proteomes" id="UP000196125"/>
    </source>
</evidence>
<dbReference type="InterPro" id="IPR045621">
    <property type="entry name" value="BPD_transp_1_N"/>
</dbReference>
<accession>A0A1Y6ISX7</accession>
<evidence type="ECO:0000256" key="1">
    <source>
        <dbReference type="ARBA" id="ARBA00004651"/>
    </source>
</evidence>